<dbReference type="PANTHER" id="PTHR11638:SF18">
    <property type="entry name" value="HEAT SHOCK PROTEIN 104"/>
    <property type="match status" value="1"/>
</dbReference>
<gene>
    <name evidence="4" type="ORF">ENS06_08280</name>
</gene>
<dbReference type="GO" id="GO:0006508">
    <property type="term" value="P:proteolysis"/>
    <property type="evidence" value="ECO:0007669"/>
    <property type="project" value="UniProtKB-KW"/>
</dbReference>
<dbReference type="SUPFAM" id="SSF52540">
    <property type="entry name" value="P-loop containing nucleoside triphosphate hydrolases"/>
    <property type="match status" value="2"/>
</dbReference>
<comment type="caution">
    <text evidence="4">The sequence shown here is derived from an EMBL/GenBank/DDBJ whole genome shotgun (WGS) entry which is preliminary data.</text>
</comment>
<dbReference type="PANTHER" id="PTHR11638">
    <property type="entry name" value="ATP-DEPENDENT CLP PROTEASE"/>
    <property type="match status" value="1"/>
</dbReference>
<sequence>MPILFAGPEPAGVFVVDKVGLHGLLFGKSVWESMVPTRLITGRRCQGLSDERGASPLTDHKKEGAQPMAVWQENLKRMLSQKEVVILHGNIRDTAYIKKNGDLIKGFTELIRSIGKELGYQRGVFWGVFFDSEGKGHAPMWSLERIEFFQEGRRAEVREVGAQDREFVLLNRWLERDVRETTQRTIFVINYIDKLTPYSPRGIYPKDIALLITLIQKIIENISENNRLIMVALQDTMLPLEYYTNSPRVAVMEIPLPDLDERKTYFSRYLDPKNFPKDQIDFIANITDGLYLRDLDNILKSMLEESAHACELSYERLKRIVNKYRIGSEEDPWLRLSVTGPPKGLRDSAVEWFKTRVIGQDHAVELVVRAVKKARAGVVGLVSGQASKPKAVFFFAGPTGVGKTFLAKKLAEYLFDSEEAFVRLDMSEFKEGHTVSKLVGSPPGYVGYEKGGQLTNAVRNRPFSVILFDELEKAHPKIMDIFLQILDDGRLTDSRGQTVFFTESVIIFTSNIGTRTTDSRGQSVSERDVLERIIAAEEGPLKEQKIREHFIKSVQEFFMYEISRPELLNRIGSQIIAFNYLNKDDVQRKMIQSKLEDISKNFRDKFSHLEHRLKFIPKVTDYFHEKHREAIERFGGRGLVNAIDDEVGHLLADQILFAEENGLTGICFVIDRHDGGGLRCYRESSTCVST</sequence>
<evidence type="ECO:0000313" key="4">
    <source>
        <dbReference type="EMBL" id="HFK97307.1"/>
    </source>
</evidence>
<dbReference type="GO" id="GO:0016887">
    <property type="term" value="F:ATP hydrolysis activity"/>
    <property type="evidence" value="ECO:0007669"/>
    <property type="project" value="InterPro"/>
</dbReference>
<dbReference type="Pfam" id="PF07724">
    <property type="entry name" value="AAA_2"/>
    <property type="match status" value="1"/>
</dbReference>
<dbReference type="CDD" id="cd19499">
    <property type="entry name" value="RecA-like_ClpB_Hsp104-like"/>
    <property type="match status" value="1"/>
</dbReference>
<keyword evidence="1" id="KW-0547">Nucleotide-binding</keyword>
<evidence type="ECO:0000256" key="2">
    <source>
        <dbReference type="ARBA" id="ARBA00022840"/>
    </source>
</evidence>
<keyword evidence="4" id="KW-0378">Hydrolase</keyword>
<dbReference type="GO" id="GO:0005737">
    <property type="term" value="C:cytoplasm"/>
    <property type="evidence" value="ECO:0007669"/>
    <property type="project" value="TreeGrafter"/>
</dbReference>
<name>A0A831ZYB8_9BACT</name>
<dbReference type="InterPro" id="IPR003593">
    <property type="entry name" value="AAA+_ATPase"/>
</dbReference>
<reference evidence="4" key="1">
    <citation type="journal article" date="2020" name="mSystems">
        <title>Genome- and Community-Level Interaction Insights into Carbon Utilization and Element Cycling Functions of Hydrothermarchaeota in Hydrothermal Sediment.</title>
        <authorList>
            <person name="Zhou Z."/>
            <person name="Liu Y."/>
            <person name="Xu W."/>
            <person name="Pan J."/>
            <person name="Luo Z.H."/>
            <person name="Li M."/>
        </authorList>
    </citation>
    <scope>NUCLEOTIDE SEQUENCE [LARGE SCALE GENOMIC DNA]</scope>
    <source>
        <strain evidence="4">SpSt-456</strain>
    </source>
</reference>
<organism evidence="4">
    <name type="scientific">Desulfacinum infernum</name>
    <dbReference type="NCBI Taxonomy" id="35837"/>
    <lineage>
        <taxon>Bacteria</taxon>
        <taxon>Pseudomonadati</taxon>
        <taxon>Thermodesulfobacteriota</taxon>
        <taxon>Syntrophobacteria</taxon>
        <taxon>Syntrophobacterales</taxon>
        <taxon>Syntrophobacteraceae</taxon>
        <taxon>Desulfacinum</taxon>
    </lineage>
</organism>
<evidence type="ECO:0000256" key="1">
    <source>
        <dbReference type="ARBA" id="ARBA00022741"/>
    </source>
</evidence>
<feature type="domain" description="AAA+ ATPase" evidence="3">
    <location>
        <begin position="389"/>
        <end position="531"/>
    </location>
</feature>
<dbReference type="Gene3D" id="3.40.50.300">
    <property type="entry name" value="P-loop containing nucleotide triphosphate hydrolases"/>
    <property type="match status" value="1"/>
</dbReference>
<keyword evidence="4" id="KW-0645">Protease</keyword>
<dbReference type="GO" id="GO:0008233">
    <property type="term" value="F:peptidase activity"/>
    <property type="evidence" value="ECO:0007669"/>
    <property type="project" value="UniProtKB-KW"/>
</dbReference>
<dbReference type="InterPro" id="IPR003959">
    <property type="entry name" value="ATPase_AAA_core"/>
</dbReference>
<keyword evidence="2 4" id="KW-0067">ATP-binding</keyword>
<protein>
    <submittedName>
        <fullName evidence="4">ATP-dependent Clp protease ATP-binding subunit</fullName>
    </submittedName>
</protein>
<dbReference type="EMBL" id="DSTK01000023">
    <property type="protein sequence ID" value="HFK97307.1"/>
    <property type="molecule type" value="Genomic_DNA"/>
</dbReference>
<evidence type="ECO:0000259" key="3">
    <source>
        <dbReference type="SMART" id="SM00382"/>
    </source>
</evidence>
<dbReference type="AlphaFoldDB" id="A0A831ZYB8"/>
<dbReference type="InterPro" id="IPR027417">
    <property type="entry name" value="P-loop_NTPase"/>
</dbReference>
<dbReference type="GO" id="GO:0034605">
    <property type="term" value="P:cellular response to heat"/>
    <property type="evidence" value="ECO:0007669"/>
    <property type="project" value="TreeGrafter"/>
</dbReference>
<proteinExistence type="predicted"/>
<dbReference type="InterPro" id="IPR050130">
    <property type="entry name" value="ClpA_ClpB"/>
</dbReference>
<dbReference type="PRINTS" id="PR00300">
    <property type="entry name" value="CLPPROTEASEA"/>
</dbReference>
<dbReference type="GO" id="GO:0005524">
    <property type="term" value="F:ATP binding"/>
    <property type="evidence" value="ECO:0007669"/>
    <property type="project" value="UniProtKB-KW"/>
</dbReference>
<dbReference type="SMART" id="SM00382">
    <property type="entry name" value="AAA"/>
    <property type="match status" value="1"/>
</dbReference>
<accession>A0A831ZYB8</accession>
<dbReference type="InterPro" id="IPR001270">
    <property type="entry name" value="ClpA/B"/>
</dbReference>